<proteinExistence type="predicted"/>
<protein>
    <recommendedName>
        <fullName evidence="3">Ribosomal protein S14</fullName>
    </recommendedName>
</protein>
<gene>
    <name evidence="1" type="ORF">ABVK25_009213</name>
</gene>
<evidence type="ECO:0000313" key="1">
    <source>
        <dbReference type="EMBL" id="KAL2050544.1"/>
    </source>
</evidence>
<keyword evidence="2" id="KW-1185">Reference proteome</keyword>
<accession>A0ABR4AY91</accession>
<evidence type="ECO:0008006" key="3">
    <source>
        <dbReference type="Google" id="ProtNLM"/>
    </source>
</evidence>
<reference evidence="1 2" key="1">
    <citation type="submission" date="2024-09" db="EMBL/GenBank/DDBJ databases">
        <title>Rethinking Asexuality: The Enigmatic Case of Functional Sexual Genes in Lepraria (Stereocaulaceae).</title>
        <authorList>
            <person name="Doellman M."/>
            <person name="Sun Y."/>
            <person name="Barcenas-Pena A."/>
            <person name="Lumbsch H.T."/>
            <person name="Grewe F."/>
        </authorList>
    </citation>
    <scope>NUCLEOTIDE SEQUENCE [LARGE SCALE GENOMIC DNA]</scope>
    <source>
        <strain evidence="1 2">Grewe 0041</strain>
    </source>
</reference>
<dbReference type="EMBL" id="JBHFEH010000046">
    <property type="protein sequence ID" value="KAL2050544.1"/>
    <property type="molecule type" value="Genomic_DNA"/>
</dbReference>
<organism evidence="1 2">
    <name type="scientific">Lepraria finkii</name>
    <dbReference type="NCBI Taxonomy" id="1340010"/>
    <lineage>
        <taxon>Eukaryota</taxon>
        <taxon>Fungi</taxon>
        <taxon>Dikarya</taxon>
        <taxon>Ascomycota</taxon>
        <taxon>Pezizomycotina</taxon>
        <taxon>Lecanoromycetes</taxon>
        <taxon>OSLEUM clade</taxon>
        <taxon>Lecanoromycetidae</taxon>
        <taxon>Lecanorales</taxon>
        <taxon>Lecanorineae</taxon>
        <taxon>Stereocaulaceae</taxon>
        <taxon>Lepraria</taxon>
    </lineage>
</organism>
<dbReference type="Proteomes" id="UP001590951">
    <property type="component" value="Unassembled WGS sequence"/>
</dbReference>
<name>A0ABR4AY91_9LECA</name>
<sequence>MELHKSLTVKEFWAQKPAESPYIQRFLEHKLVRLSTDPKPCRACTAVGRNVGRQIGKAASKRNVLGELSTNSVLQGSLAGRHKERPPRSRPGCNIPISTYVTVRHVGRTI</sequence>
<comment type="caution">
    <text evidence="1">The sequence shown here is derived from an EMBL/GenBank/DDBJ whole genome shotgun (WGS) entry which is preliminary data.</text>
</comment>
<evidence type="ECO:0000313" key="2">
    <source>
        <dbReference type="Proteomes" id="UP001590951"/>
    </source>
</evidence>